<dbReference type="PATRIC" id="fig|1656095.3.peg.19"/>
<evidence type="ECO:0000256" key="3">
    <source>
        <dbReference type="ARBA" id="ARBA00005163"/>
    </source>
</evidence>
<evidence type="ECO:0000256" key="17">
    <source>
        <dbReference type="PIRNR" id="PIRNR000169"/>
    </source>
</evidence>
<evidence type="ECO:0000256" key="20">
    <source>
        <dbReference type="SAM" id="Phobius"/>
    </source>
</evidence>
<dbReference type="PANTHER" id="PTHR38689">
    <property type="entry name" value="SUCCINATE DEHYDROGENASE HYDROPHOBIC MEMBRANE ANCHOR SUBUNIT"/>
    <property type="match status" value="1"/>
</dbReference>
<evidence type="ECO:0000256" key="9">
    <source>
        <dbReference type="ARBA" id="ARBA00022617"/>
    </source>
</evidence>
<feature type="transmembrane region" description="Helical" evidence="20">
    <location>
        <begin position="17"/>
        <end position="39"/>
    </location>
</feature>
<feature type="binding site" evidence="18">
    <location>
        <position position="83"/>
    </location>
    <ligand>
        <name>a ubiquinone</name>
        <dbReference type="ChEBI" id="CHEBI:16389"/>
    </ligand>
</feature>
<evidence type="ECO:0000256" key="8">
    <source>
        <dbReference type="ARBA" id="ARBA00022532"/>
    </source>
</evidence>
<keyword evidence="22" id="KW-1185">Reference proteome</keyword>
<keyword evidence="13 20" id="KW-1133">Transmembrane helix</keyword>
<evidence type="ECO:0000256" key="19">
    <source>
        <dbReference type="PIRSR" id="PIRSR000169-2"/>
    </source>
</evidence>
<evidence type="ECO:0000256" key="6">
    <source>
        <dbReference type="ARBA" id="ARBA00022475"/>
    </source>
</evidence>
<comment type="caution">
    <text evidence="21">The sequence shown here is derived from an EMBL/GenBank/DDBJ whole genome shotgun (WGS) entry which is preliminary data.</text>
</comment>
<dbReference type="GO" id="GO:0046872">
    <property type="term" value="F:metal ion binding"/>
    <property type="evidence" value="ECO:0007669"/>
    <property type="project" value="UniProtKB-KW"/>
</dbReference>
<comment type="pathway">
    <text evidence="3 17">Carbohydrate metabolism; tricarboxylic acid cycle.</text>
</comment>
<comment type="function">
    <text evidence="1 17">Membrane-anchoring subunit of succinate dehydrogenase (SDH).</text>
</comment>
<evidence type="ECO:0000256" key="2">
    <source>
        <dbReference type="ARBA" id="ARBA00004429"/>
    </source>
</evidence>
<dbReference type="RefSeq" id="WP_024557140.1">
    <property type="nucleotide sequence ID" value="NZ_LFEJ01000003.1"/>
</dbReference>
<keyword evidence="7 17" id="KW-0997">Cell inner membrane</keyword>
<evidence type="ECO:0000256" key="14">
    <source>
        <dbReference type="ARBA" id="ARBA00023004"/>
    </source>
</evidence>
<dbReference type="InterPro" id="IPR034804">
    <property type="entry name" value="SQR/QFR_C/D"/>
</dbReference>
<keyword evidence="12 17" id="KW-0249">Electron transport</keyword>
<accession>A0A0J8VSC0</accession>
<evidence type="ECO:0000256" key="10">
    <source>
        <dbReference type="ARBA" id="ARBA00022692"/>
    </source>
</evidence>
<keyword evidence="21" id="KW-0560">Oxidoreductase</keyword>
<keyword evidence="14 19" id="KW-0408">Iron</keyword>
<feature type="transmembrane region" description="Helical" evidence="20">
    <location>
        <begin position="92"/>
        <end position="113"/>
    </location>
</feature>
<dbReference type="NCBIfam" id="NF007022">
    <property type="entry name" value="PRK09488.1"/>
    <property type="match status" value="1"/>
</dbReference>
<evidence type="ECO:0000256" key="18">
    <source>
        <dbReference type="PIRSR" id="PIRSR000169-1"/>
    </source>
</evidence>
<keyword evidence="10 20" id="KW-0812">Transmembrane</keyword>
<dbReference type="GO" id="GO:0017004">
    <property type="term" value="P:cytochrome complex assembly"/>
    <property type="evidence" value="ECO:0007669"/>
    <property type="project" value="TreeGrafter"/>
</dbReference>
<dbReference type="EMBL" id="LFEJ01000003">
    <property type="protein sequence ID" value="KMV36071.1"/>
    <property type="molecule type" value="Genomic_DNA"/>
</dbReference>
<keyword evidence="5 17" id="KW-0813">Transport</keyword>
<dbReference type="NCBIfam" id="TIGR02968">
    <property type="entry name" value="succ_dehyd_anc"/>
    <property type="match status" value="1"/>
</dbReference>
<comment type="cofactor">
    <cofactor evidence="19">
        <name>heme</name>
        <dbReference type="ChEBI" id="CHEBI:30413"/>
    </cofactor>
    <text evidence="19">The heme is bound between the two transmembrane subunits.</text>
</comment>
<sequence>MVSNASALGRNGVHDFILVRATAIVITLYIIYMIGFFAMNGELTYEIWRGFFASTFTKVFTLLTLISILVHTWIGMWQVLTDYVKSLALRLFLQLAIVVALAVYVIYGFVVVWGV</sequence>
<keyword evidence="6 17" id="KW-1003">Cell membrane</keyword>
<dbReference type="GO" id="GO:0005886">
    <property type="term" value="C:plasma membrane"/>
    <property type="evidence" value="ECO:0007669"/>
    <property type="project" value="UniProtKB-SubCell"/>
</dbReference>
<dbReference type="Proteomes" id="UP000037315">
    <property type="component" value="Unassembled WGS sequence"/>
</dbReference>
<evidence type="ECO:0000313" key="21">
    <source>
        <dbReference type="EMBL" id="KMV36071.1"/>
    </source>
</evidence>
<dbReference type="PANTHER" id="PTHR38689:SF1">
    <property type="entry name" value="SUCCINATE DEHYDROGENASE HYDROPHOBIC MEMBRANE ANCHOR SUBUNIT"/>
    <property type="match status" value="1"/>
</dbReference>
<evidence type="ECO:0000313" key="22">
    <source>
        <dbReference type="Proteomes" id="UP000037315"/>
    </source>
</evidence>
<dbReference type="GO" id="GO:0009055">
    <property type="term" value="F:electron transfer activity"/>
    <property type="evidence" value="ECO:0007669"/>
    <property type="project" value="TreeGrafter"/>
</dbReference>
<dbReference type="GO" id="GO:0016491">
    <property type="term" value="F:oxidoreductase activity"/>
    <property type="evidence" value="ECO:0007669"/>
    <property type="project" value="UniProtKB-KW"/>
</dbReference>
<dbReference type="FunFam" id="1.20.1300.10:FF:000001">
    <property type="entry name" value="Succinate dehydrogenase hydrophobic membrane anchor subunit"/>
    <property type="match status" value="1"/>
</dbReference>
<dbReference type="GO" id="GO:0020037">
    <property type="term" value="F:heme binding"/>
    <property type="evidence" value="ECO:0007669"/>
    <property type="project" value="InterPro"/>
</dbReference>
<evidence type="ECO:0000256" key="5">
    <source>
        <dbReference type="ARBA" id="ARBA00022448"/>
    </source>
</evidence>
<comment type="subunit">
    <text evidence="16">Part of an enzyme complex containing four subunits: a flavoprotein, an iron-sulfur protein, plus two membrane-anchoring proteins, SdhC and SdhD. The complex can form homotrimers.</text>
</comment>
<evidence type="ECO:0000256" key="13">
    <source>
        <dbReference type="ARBA" id="ARBA00022989"/>
    </source>
</evidence>
<protein>
    <recommendedName>
        <fullName evidence="4 17">Succinate dehydrogenase hydrophobic membrane anchor subunit</fullName>
    </recommendedName>
</protein>
<feature type="binding site" description="axial binding residue" evidence="19">
    <location>
        <position position="71"/>
    </location>
    <ligand>
        <name>heme</name>
        <dbReference type="ChEBI" id="CHEBI:30413"/>
        <note>ligand shared with second transmembrane subunit</note>
    </ligand>
    <ligandPart>
        <name>Fe</name>
        <dbReference type="ChEBI" id="CHEBI:18248"/>
    </ligandPart>
</feature>
<gene>
    <name evidence="21" type="primary">sdhD</name>
    <name evidence="21" type="ORF">ACH50_01230</name>
</gene>
<dbReference type="GO" id="GO:0006099">
    <property type="term" value="P:tricarboxylic acid cycle"/>
    <property type="evidence" value="ECO:0007669"/>
    <property type="project" value="UniProtKB-UniRule"/>
</dbReference>
<reference evidence="21 22" key="1">
    <citation type="submission" date="2015-06" db="EMBL/GenBank/DDBJ databases">
        <title>Genome sequencing of Cronobacter sp. strain DJ34 isolated from petroleum contaminated sludge of Duliajan Oil Fields, Assam, India.</title>
        <authorList>
            <person name="Pal S."/>
            <person name="Banerjee T.D."/>
            <person name="Roy A."/>
            <person name="Sar P."/>
            <person name="Kazy S.K."/>
        </authorList>
    </citation>
    <scope>NUCLEOTIDE SEQUENCE [LARGE SCALE GENOMIC DNA]</scope>
    <source>
        <strain evidence="21 22">DJ34</strain>
    </source>
</reference>
<dbReference type="AlphaFoldDB" id="A0A0J8VSC0"/>
<dbReference type="InterPro" id="IPR014312">
    <property type="entry name" value="Succ_DH_anchor"/>
</dbReference>
<evidence type="ECO:0000256" key="1">
    <source>
        <dbReference type="ARBA" id="ARBA00004050"/>
    </source>
</evidence>
<evidence type="ECO:0000256" key="12">
    <source>
        <dbReference type="ARBA" id="ARBA00022982"/>
    </source>
</evidence>
<proteinExistence type="predicted"/>
<dbReference type="UniPathway" id="UPA00223"/>
<evidence type="ECO:0000256" key="7">
    <source>
        <dbReference type="ARBA" id="ARBA00022519"/>
    </source>
</evidence>
<feature type="transmembrane region" description="Helical" evidence="20">
    <location>
        <begin position="59"/>
        <end position="80"/>
    </location>
</feature>
<keyword evidence="9 19" id="KW-0349">Heme</keyword>
<dbReference type="OrthoDB" id="5612767at2"/>
<keyword evidence="8 17" id="KW-0816">Tricarboxylic acid cycle</keyword>
<keyword evidence="15 17" id="KW-0472">Membrane</keyword>
<dbReference type="CDD" id="cd03494">
    <property type="entry name" value="SQR_TypeC_SdhD"/>
    <property type="match status" value="1"/>
</dbReference>
<dbReference type="PIRSF" id="PIRSF000169">
    <property type="entry name" value="SDH_D"/>
    <property type="match status" value="1"/>
</dbReference>
<organism evidence="21 22">
    <name type="scientific">Franconibacter pulveris</name>
    <dbReference type="NCBI Taxonomy" id="435910"/>
    <lineage>
        <taxon>Bacteria</taxon>
        <taxon>Pseudomonadati</taxon>
        <taxon>Pseudomonadota</taxon>
        <taxon>Gammaproteobacteria</taxon>
        <taxon>Enterobacterales</taxon>
        <taxon>Enterobacteriaceae</taxon>
        <taxon>Franconibacter</taxon>
    </lineage>
</organism>
<dbReference type="STRING" id="1121863.GCA_000621185_00388"/>
<evidence type="ECO:0000256" key="16">
    <source>
        <dbReference type="ARBA" id="ARBA00025912"/>
    </source>
</evidence>
<dbReference type="SUPFAM" id="SSF81343">
    <property type="entry name" value="Fumarate reductase respiratory complex transmembrane subunits"/>
    <property type="match status" value="1"/>
</dbReference>
<comment type="subcellular location">
    <subcellularLocation>
        <location evidence="2 17">Cell inner membrane</location>
        <topology evidence="2 17">Multi-pass membrane protein</topology>
    </subcellularLocation>
</comment>
<evidence type="ECO:0000256" key="4">
    <source>
        <dbReference type="ARBA" id="ARBA00019425"/>
    </source>
</evidence>
<dbReference type="Gene3D" id="1.20.1300.10">
    <property type="entry name" value="Fumarate reductase/succinate dehydrogenase, transmembrane subunit"/>
    <property type="match status" value="1"/>
</dbReference>
<evidence type="ECO:0000256" key="11">
    <source>
        <dbReference type="ARBA" id="ARBA00022723"/>
    </source>
</evidence>
<name>A0A0J8VSC0_9ENTR</name>
<keyword evidence="11 19" id="KW-0479">Metal-binding</keyword>
<evidence type="ECO:0000256" key="15">
    <source>
        <dbReference type="ARBA" id="ARBA00023136"/>
    </source>
</evidence>